<evidence type="ECO:0000313" key="4">
    <source>
        <dbReference type="Proteomes" id="UP000299580"/>
    </source>
</evidence>
<dbReference type="AlphaFoldDB" id="A0A4P8QRH4"/>
<accession>A0A4P8QRH4</accession>
<keyword evidence="3" id="KW-0808">Transferase</keyword>
<dbReference type="OrthoDB" id="9793236at2"/>
<reference evidence="3 4" key="1">
    <citation type="submission" date="2018-11" db="EMBL/GenBank/DDBJ databases">
        <title>Genome sequences of Brenneria nigrifluens and Brenneria rubrifaciens.</title>
        <authorList>
            <person name="Poret-Peterson A.T."/>
            <person name="McClean A.E."/>
            <person name="Kluepfel D.A."/>
        </authorList>
    </citation>
    <scope>NUCLEOTIDE SEQUENCE [LARGE SCALE GENOMIC DNA]</scope>
    <source>
        <strain evidence="3 4">6D370</strain>
    </source>
</reference>
<dbReference type="EMBL" id="CP034035">
    <property type="protein sequence ID" value="QCR08139.1"/>
    <property type="molecule type" value="Genomic_DNA"/>
</dbReference>
<dbReference type="PROSITE" id="PS50878">
    <property type="entry name" value="RT_POL"/>
    <property type="match status" value="1"/>
</dbReference>
<comment type="similarity">
    <text evidence="1">Belongs to the bacterial reverse transcriptase family.</text>
</comment>
<dbReference type="SUPFAM" id="SSF56672">
    <property type="entry name" value="DNA/RNA polymerases"/>
    <property type="match status" value="1"/>
</dbReference>
<sequence>MTLSSGKVRTTVHQDDPCRTAKPFDIPKRTLWEAWKCVAANKGAPGVDKESITAFGERLGPNLYKLWNRMSSGSYMPSPVRQVLIPKGAGEFRPLGIPTVGDRVAQMTVKLLVEARLEQLFHPSSFGYRPQRSAHHAVEQARRHCWRYDWVLDMDMKAFFDTLDHDLMMRAVEKHIPESWIRLYIRRWLACPVRVADGQCQSRDRGTPQGGVISPLLANLYLHYAFDSWMNKHFPQVPFERYADDIVCHCRTESEGKALLEALQARLTACRLQLHPEKTRLVYCKDGRRTGHAEHTRFDFLGFSFHARTVQDRQGKLFSGFNPGISRKALKRMGEVLRGMKIARATGMDLGQLAKRINSRVRGWITYYGKFYPEILSRALIRIDLHLGRWARNKYKRLRGHKRRSWNWLKQIRGQHPKLFAHWVFIYTKAVG</sequence>
<keyword evidence="3" id="KW-0695">RNA-directed DNA polymerase</keyword>
<keyword evidence="4" id="KW-1185">Reference proteome</keyword>
<dbReference type="InterPro" id="IPR051083">
    <property type="entry name" value="GrpII_Intron_Splice-Mob/Def"/>
</dbReference>
<protein>
    <submittedName>
        <fullName evidence="3">Group II intron reverse transcriptase/maturase</fullName>
        <ecNumber evidence="3">2.7.7.49</ecNumber>
    </submittedName>
</protein>
<dbReference type="InterPro" id="IPR013597">
    <property type="entry name" value="Mat_intron_G2"/>
</dbReference>
<dbReference type="InterPro" id="IPR030931">
    <property type="entry name" value="Group_II_RT_mat"/>
</dbReference>
<keyword evidence="3" id="KW-0548">Nucleotidyltransferase</keyword>
<dbReference type="Gene3D" id="3.30.70.270">
    <property type="match status" value="1"/>
</dbReference>
<dbReference type="InterPro" id="IPR043502">
    <property type="entry name" value="DNA/RNA_pol_sf"/>
</dbReference>
<evidence type="ECO:0000256" key="1">
    <source>
        <dbReference type="ARBA" id="ARBA00034120"/>
    </source>
</evidence>
<name>A0A4P8QRH4_9GAMM</name>
<dbReference type="NCBIfam" id="TIGR04416">
    <property type="entry name" value="group_II_RT_mat"/>
    <property type="match status" value="1"/>
</dbReference>
<dbReference type="EC" id="2.7.7.49" evidence="3"/>
<feature type="domain" description="Reverse transcriptase" evidence="2">
    <location>
        <begin position="66"/>
        <end position="305"/>
    </location>
</feature>
<dbReference type="KEGG" id="brb:EH207_06175"/>
<dbReference type="InterPro" id="IPR043128">
    <property type="entry name" value="Rev_trsase/Diguanyl_cyclase"/>
</dbReference>
<dbReference type="Pfam" id="PF08388">
    <property type="entry name" value="GIIM"/>
    <property type="match status" value="1"/>
</dbReference>
<proteinExistence type="inferred from homology"/>
<dbReference type="PANTHER" id="PTHR34047">
    <property type="entry name" value="NUCLEAR INTRON MATURASE 1, MITOCHONDRIAL-RELATED"/>
    <property type="match status" value="1"/>
</dbReference>
<dbReference type="GO" id="GO:0003964">
    <property type="term" value="F:RNA-directed DNA polymerase activity"/>
    <property type="evidence" value="ECO:0007669"/>
    <property type="project" value="UniProtKB-KW"/>
</dbReference>
<dbReference type="Proteomes" id="UP000299580">
    <property type="component" value="Chromosome"/>
</dbReference>
<dbReference type="Pfam" id="PF00078">
    <property type="entry name" value="RVT_1"/>
    <property type="match status" value="1"/>
</dbReference>
<gene>
    <name evidence="3" type="primary">ltrA</name>
    <name evidence="3" type="ORF">EH207_06175</name>
</gene>
<dbReference type="RefSeq" id="WP_137713194.1">
    <property type="nucleotide sequence ID" value="NZ_CP034035.1"/>
</dbReference>
<dbReference type="InterPro" id="IPR000477">
    <property type="entry name" value="RT_dom"/>
</dbReference>
<evidence type="ECO:0000259" key="2">
    <source>
        <dbReference type="PROSITE" id="PS50878"/>
    </source>
</evidence>
<organism evidence="3 4">
    <name type="scientific">Brenneria rubrifaciens</name>
    <dbReference type="NCBI Taxonomy" id="55213"/>
    <lineage>
        <taxon>Bacteria</taxon>
        <taxon>Pseudomonadati</taxon>
        <taxon>Pseudomonadota</taxon>
        <taxon>Gammaproteobacteria</taxon>
        <taxon>Enterobacterales</taxon>
        <taxon>Pectobacteriaceae</taxon>
        <taxon>Brenneria</taxon>
    </lineage>
</organism>
<dbReference type="CDD" id="cd01651">
    <property type="entry name" value="RT_G2_intron"/>
    <property type="match status" value="1"/>
</dbReference>
<evidence type="ECO:0000313" key="3">
    <source>
        <dbReference type="EMBL" id="QCR08139.1"/>
    </source>
</evidence>
<dbReference type="PANTHER" id="PTHR34047:SF3">
    <property type="entry name" value="BLR2052 PROTEIN"/>
    <property type="match status" value="1"/>
</dbReference>